<sequence length="120" mass="13593">MAYYNTNPGYPVNRTASHQSHHHHHHSPSSSRSYSYQQGPPVGEDPQLWQWFTAVDTDRSGALSVTELQNALVNGETFVLIAFQETGQVSLRVLLWPPPIFLGDFFVRYLFAMFSRVAAL</sequence>
<dbReference type="Proteomes" id="UP000790377">
    <property type="component" value="Unassembled WGS sequence"/>
</dbReference>
<name>A0ACB8A9G2_9AGAM</name>
<dbReference type="EMBL" id="MU267745">
    <property type="protein sequence ID" value="KAH7909712.1"/>
    <property type="molecule type" value="Genomic_DNA"/>
</dbReference>
<gene>
    <name evidence="1" type="ORF">BJ138DRAFT_1154591</name>
</gene>
<accession>A0ACB8A9G2</accession>
<evidence type="ECO:0000313" key="2">
    <source>
        <dbReference type="Proteomes" id="UP000790377"/>
    </source>
</evidence>
<evidence type="ECO:0000313" key="1">
    <source>
        <dbReference type="EMBL" id="KAH7909712.1"/>
    </source>
</evidence>
<comment type="caution">
    <text evidence="1">The sequence shown here is derived from an EMBL/GenBank/DDBJ whole genome shotgun (WGS) entry which is preliminary data.</text>
</comment>
<keyword evidence="2" id="KW-1185">Reference proteome</keyword>
<protein>
    <submittedName>
        <fullName evidence="1">Uncharacterized protein</fullName>
    </submittedName>
</protein>
<organism evidence="1 2">
    <name type="scientific">Hygrophoropsis aurantiaca</name>
    <dbReference type="NCBI Taxonomy" id="72124"/>
    <lineage>
        <taxon>Eukaryota</taxon>
        <taxon>Fungi</taxon>
        <taxon>Dikarya</taxon>
        <taxon>Basidiomycota</taxon>
        <taxon>Agaricomycotina</taxon>
        <taxon>Agaricomycetes</taxon>
        <taxon>Agaricomycetidae</taxon>
        <taxon>Boletales</taxon>
        <taxon>Coniophorineae</taxon>
        <taxon>Hygrophoropsidaceae</taxon>
        <taxon>Hygrophoropsis</taxon>
    </lineage>
</organism>
<proteinExistence type="predicted"/>
<reference evidence="1" key="1">
    <citation type="journal article" date="2021" name="New Phytol.">
        <title>Evolutionary innovations through gain and loss of genes in the ectomycorrhizal Boletales.</title>
        <authorList>
            <person name="Wu G."/>
            <person name="Miyauchi S."/>
            <person name="Morin E."/>
            <person name="Kuo A."/>
            <person name="Drula E."/>
            <person name="Varga T."/>
            <person name="Kohler A."/>
            <person name="Feng B."/>
            <person name="Cao Y."/>
            <person name="Lipzen A."/>
            <person name="Daum C."/>
            <person name="Hundley H."/>
            <person name="Pangilinan J."/>
            <person name="Johnson J."/>
            <person name="Barry K."/>
            <person name="LaButti K."/>
            <person name="Ng V."/>
            <person name="Ahrendt S."/>
            <person name="Min B."/>
            <person name="Choi I.G."/>
            <person name="Park H."/>
            <person name="Plett J.M."/>
            <person name="Magnuson J."/>
            <person name="Spatafora J.W."/>
            <person name="Nagy L.G."/>
            <person name="Henrissat B."/>
            <person name="Grigoriev I.V."/>
            <person name="Yang Z.L."/>
            <person name="Xu J."/>
            <person name="Martin F.M."/>
        </authorList>
    </citation>
    <scope>NUCLEOTIDE SEQUENCE</scope>
    <source>
        <strain evidence="1">ATCC 28755</strain>
    </source>
</reference>